<organism evidence="3 4">
    <name type="scientific">Paenibacillus odorifer</name>
    <dbReference type="NCBI Taxonomy" id="189426"/>
    <lineage>
        <taxon>Bacteria</taxon>
        <taxon>Bacillati</taxon>
        <taxon>Bacillota</taxon>
        <taxon>Bacilli</taxon>
        <taxon>Bacillales</taxon>
        <taxon>Paenibacillaceae</taxon>
        <taxon>Paenibacillus</taxon>
    </lineage>
</organism>
<evidence type="ECO:0000256" key="1">
    <source>
        <dbReference type="SAM" id="Coils"/>
    </source>
</evidence>
<feature type="transmembrane region" description="Helical" evidence="2">
    <location>
        <begin position="25"/>
        <end position="48"/>
    </location>
</feature>
<evidence type="ECO:0000313" key="4">
    <source>
        <dbReference type="Proteomes" id="UP000249163"/>
    </source>
</evidence>
<evidence type="ECO:0000256" key="2">
    <source>
        <dbReference type="SAM" id="Phobius"/>
    </source>
</evidence>
<evidence type="ECO:0000313" key="3">
    <source>
        <dbReference type="EMBL" id="AWV35173.1"/>
    </source>
</evidence>
<keyword evidence="1" id="KW-0175">Coiled coil</keyword>
<keyword evidence="2" id="KW-0472">Membrane</keyword>
<reference evidence="3 4" key="1">
    <citation type="submission" date="2017-06" db="EMBL/GenBank/DDBJ databases">
        <title>Complete genome sequence of Paenibacillus odorifer CBA7130.</title>
        <authorList>
            <person name="Nam Y.-D."/>
            <person name="Kang J."/>
            <person name="Chung W.-H."/>
        </authorList>
    </citation>
    <scope>NUCLEOTIDE SEQUENCE [LARGE SCALE GENOMIC DNA]</scope>
    <source>
        <strain evidence="3 4">CBA7130</strain>
    </source>
</reference>
<dbReference type="EMBL" id="CP021965">
    <property type="protein sequence ID" value="AWV35173.1"/>
    <property type="molecule type" value="Genomic_DNA"/>
</dbReference>
<dbReference type="AlphaFoldDB" id="A0AAD0P4V8"/>
<dbReference type="RefSeq" id="WP_111505183.1">
    <property type="nucleotide sequence ID" value="NZ_CP021965.1"/>
</dbReference>
<accession>A0AAD0P4V8</accession>
<keyword evidence="2" id="KW-0812">Transmembrane</keyword>
<feature type="coiled-coil region" evidence="1">
    <location>
        <begin position="46"/>
        <end position="73"/>
    </location>
</feature>
<dbReference type="Proteomes" id="UP000249163">
    <property type="component" value="Chromosome"/>
</dbReference>
<keyword evidence="2" id="KW-1133">Transmembrane helix</keyword>
<sequence length="214" mass="24962">MSSDQLFDALQKYHELSKVPFWTTFFQSVTYLSPFITLLSIFVAYFAVNRTQKKNMENDNKKAKRELRLKAADDFIEAISTVKMSFHDTVAVKQVWEIYLSGQINTASLENYIDKCISEQYKSTLMMAVQFKKRKIILKEYEREVEYIYEMGSKMGRILTLFNAYLSQPSSNKSRISGIINDIESDSKELNDHLNKLMIIVQENFIGKILQVED</sequence>
<protein>
    <submittedName>
        <fullName evidence="3">Uncharacterized protein</fullName>
    </submittedName>
</protein>
<gene>
    <name evidence="3" type="ORF">CD191_22450</name>
</gene>
<proteinExistence type="predicted"/>
<name>A0AAD0P4V8_9BACL</name>